<name>A0A371IK85_9FIRM</name>
<proteinExistence type="predicted"/>
<comment type="caution">
    <text evidence="1">The sequence shown here is derived from an EMBL/GenBank/DDBJ whole genome shotgun (WGS) entry which is preliminary data.</text>
</comment>
<dbReference type="Proteomes" id="UP000093352">
    <property type="component" value="Unassembled WGS sequence"/>
</dbReference>
<protein>
    <submittedName>
        <fullName evidence="1">Uncharacterized protein</fullName>
    </submittedName>
</protein>
<dbReference type="RefSeq" id="WP_068913229.1">
    <property type="nucleotide sequence ID" value="NZ_MBEW02000017.1"/>
</dbReference>
<organism evidence="1 2">
    <name type="scientific">Criibacterium bergeronii</name>
    <dbReference type="NCBI Taxonomy" id="1871336"/>
    <lineage>
        <taxon>Bacteria</taxon>
        <taxon>Bacillati</taxon>
        <taxon>Bacillota</taxon>
        <taxon>Clostridia</taxon>
        <taxon>Peptostreptococcales</taxon>
        <taxon>Filifactoraceae</taxon>
        <taxon>Criibacterium</taxon>
    </lineage>
</organism>
<reference evidence="1 2" key="1">
    <citation type="journal article" date="2016" name="Genome Announc.">
        <title>Draft Genome Sequence of Criibacterium bergeronii gen. nov., sp. nov., Strain CCRI-22567T, Isolated from a Vaginal Sample from a Woman with Bacterial Vaginosis.</title>
        <authorList>
            <person name="Maheux A.F."/>
            <person name="Berube E."/>
            <person name="Boudreau D.K."/>
            <person name="Raymond F."/>
            <person name="Corbeil J."/>
            <person name="Roy P.H."/>
            <person name="Boissinot M."/>
            <person name="Omar R.F."/>
        </authorList>
    </citation>
    <scope>NUCLEOTIDE SEQUENCE [LARGE SCALE GENOMIC DNA]</scope>
    <source>
        <strain evidence="1 2">CCRI-22567</strain>
    </source>
</reference>
<keyword evidence="2" id="KW-1185">Reference proteome</keyword>
<evidence type="ECO:0000313" key="1">
    <source>
        <dbReference type="EMBL" id="RDY20907.1"/>
    </source>
</evidence>
<accession>A0A371IK85</accession>
<evidence type="ECO:0000313" key="2">
    <source>
        <dbReference type="Proteomes" id="UP000093352"/>
    </source>
</evidence>
<gene>
    <name evidence="1" type="ORF">BBG48_007535</name>
</gene>
<dbReference type="AlphaFoldDB" id="A0A371IK85"/>
<dbReference type="STRING" id="1871336.BBG48_09900"/>
<dbReference type="EMBL" id="MBEW02000017">
    <property type="protein sequence ID" value="RDY20907.1"/>
    <property type="molecule type" value="Genomic_DNA"/>
</dbReference>
<sequence>MSVKNNFISYSKLVKSSLKNYLSCRNVVYSNEVKGIEEIFLGKSIINKLKNTKVKYKFSLIDNFLKMKSFLQTDLALLNENKTSDLNCKTNPFRQHYSFNTSFGVSGSYTSFSSHNSYSYNSSYGLYTSLVNVNSYKKSYSPSYGSFSYYANSYNYKYKSFAGSSETYAQEVLNDENYFEKSKVELIKKIDVRAEYKNEYLYRASNIKQEFFVMGYGLELI</sequence>